<gene>
    <name evidence="2" type="ORF">KCV03_g8731</name>
</gene>
<name>A0A9P8G946_AURME</name>
<reference evidence="2" key="2">
    <citation type="submission" date="2021-08" db="EMBL/GenBank/DDBJ databases">
        <authorList>
            <person name="Gostincar C."/>
            <person name="Sun X."/>
            <person name="Song Z."/>
            <person name="Gunde-Cimerman N."/>
        </authorList>
    </citation>
    <scope>NUCLEOTIDE SEQUENCE</scope>
    <source>
        <strain evidence="2">EXF-8016</strain>
    </source>
</reference>
<reference evidence="2" key="1">
    <citation type="journal article" date="2021" name="J Fungi (Basel)">
        <title>Virulence traits and population genomics of the black yeast Aureobasidium melanogenum.</title>
        <authorList>
            <person name="Cernosa A."/>
            <person name="Sun X."/>
            <person name="Gostincar C."/>
            <person name="Fang C."/>
            <person name="Gunde-Cimerman N."/>
            <person name="Song Z."/>
        </authorList>
    </citation>
    <scope>NUCLEOTIDE SEQUENCE</scope>
    <source>
        <strain evidence="2">EXF-8016</strain>
    </source>
</reference>
<evidence type="ECO:0000256" key="1">
    <source>
        <dbReference type="SAM" id="MobiDB-lite"/>
    </source>
</evidence>
<organism evidence="2 3">
    <name type="scientific">Aureobasidium melanogenum</name>
    <name type="common">Aureobasidium pullulans var. melanogenum</name>
    <dbReference type="NCBI Taxonomy" id="46634"/>
    <lineage>
        <taxon>Eukaryota</taxon>
        <taxon>Fungi</taxon>
        <taxon>Dikarya</taxon>
        <taxon>Ascomycota</taxon>
        <taxon>Pezizomycotina</taxon>
        <taxon>Dothideomycetes</taxon>
        <taxon>Dothideomycetidae</taxon>
        <taxon>Dothideales</taxon>
        <taxon>Saccotheciaceae</taxon>
        <taxon>Aureobasidium</taxon>
    </lineage>
</organism>
<accession>A0A9P8G946</accession>
<evidence type="ECO:0000313" key="2">
    <source>
        <dbReference type="EMBL" id="KAH0213862.1"/>
    </source>
</evidence>
<protein>
    <submittedName>
        <fullName evidence="2">Uncharacterized protein</fullName>
    </submittedName>
</protein>
<dbReference type="EMBL" id="JAHFYH010000091">
    <property type="protein sequence ID" value="KAH0213862.1"/>
    <property type="molecule type" value="Genomic_DNA"/>
</dbReference>
<dbReference type="Proteomes" id="UP000767238">
    <property type="component" value="Unassembled WGS sequence"/>
</dbReference>
<dbReference type="AlphaFoldDB" id="A0A9P8G946"/>
<dbReference type="OrthoDB" id="3934146at2759"/>
<proteinExistence type="predicted"/>
<sequence length="220" mass="23695">MSEIISILTGLCYLSNLIDAPLPWCASGASADTNQIVKALVATSKLGVANSNIAEGGIEQPYAESPLAKALQIIQSQPFPGLTALSEEELDKFLAGLEAPKLTTMLTVPVSMPTKRSTPEAVADLPGLSDEELKKYGFRREWYDCPTLMAIPCLSEIFASPTRLPPSDEFLARLDAPKLTKRSESTSASDHSSEEELKKTADEGPEKAGFFCVPFTLICL</sequence>
<feature type="non-terminal residue" evidence="2">
    <location>
        <position position="220"/>
    </location>
</feature>
<evidence type="ECO:0000313" key="3">
    <source>
        <dbReference type="Proteomes" id="UP000767238"/>
    </source>
</evidence>
<comment type="caution">
    <text evidence="2">The sequence shown here is derived from an EMBL/GenBank/DDBJ whole genome shotgun (WGS) entry which is preliminary data.</text>
</comment>
<feature type="compositionally biased region" description="Basic and acidic residues" evidence="1">
    <location>
        <begin position="191"/>
        <end position="206"/>
    </location>
</feature>
<feature type="region of interest" description="Disordered" evidence="1">
    <location>
        <begin position="180"/>
        <end position="207"/>
    </location>
</feature>